<protein>
    <submittedName>
        <fullName evidence="1">Uncharacterized protein</fullName>
    </submittedName>
</protein>
<evidence type="ECO:0000313" key="1">
    <source>
        <dbReference type="EMBL" id="DAD36597.1"/>
    </source>
</evidence>
<dbReference type="Proteomes" id="UP000607653">
    <property type="component" value="Unassembled WGS sequence"/>
</dbReference>
<comment type="caution">
    <text evidence="1">The sequence shown here is derived from an EMBL/GenBank/DDBJ whole genome shotgun (WGS) entry which is preliminary data.</text>
</comment>
<gene>
    <name evidence="1" type="ORF">HUJ06_007238</name>
</gene>
<evidence type="ECO:0000313" key="2">
    <source>
        <dbReference type="Proteomes" id="UP000607653"/>
    </source>
</evidence>
<sequence length="130" mass="14294">MVNCSLSVDQYDDSRSIVRCPFPSANFSVAVNLRRKGQHGCNDGSVQLWETLVYGAALDRGTAVVFVKGLNLRSYRESDPTQFRCHFGLGDLDKGSGFSLTTHAVTAAQEVVWCSLPLSIRKNPDKAQEI</sequence>
<proteinExistence type="predicted"/>
<name>A0A822YVL3_NELNU</name>
<dbReference type="EMBL" id="DUZY01000004">
    <property type="protein sequence ID" value="DAD36597.1"/>
    <property type="molecule type" value="Genomic_DNA"/>
</dbReference>
<organism evidence="1 2">
    <name type="scientific">Nelumbo nucifera</name>
    <name type="common">Sacred lotus</name>
    <dbReference type="NCBI Taxonomy" id="4432"/>
    <lineage>
        <taxon>Eukaryota</taxon>
        <taxon>Viridiplantae</taxon>
        <taxon>Streptophyta</taxon>
        <taxon>Embryophyta</taxon>
        <taxon>Tracheophyta</taxon>
        <taxon>Spermatophyta</taxon>
        <taxon>Magnoliopsida</taxon>
        <taxon>Proteales</taxon>
        <taxon>Nelumbonaceae</taxon>
        <taxon>Nelumbo</taxon>
    </lineage>
</organism>
<keyword evidence="2" id="KW-1185">Reference proteome</keyword>
<accession>A0A822YVL3</accession>
<dbReference type="AlphaFoldDB" id="A0A822YVL3"/>
<reference evidence="1 2" key="1">
    <citation type="journal article" date="2020" name="Mol. Biol. Evol.">
        <title>Distinct Expression and Methylation Patterns for Genes with Different Fates following a Single Whole-Genome Duplication in Flowering Plants.</title>
        <authorList>
            <person name="Shi T."/>
            <person name="Rahmani R.S."/>
            <person name="Gugger P.F."/>
            <person name="Wang M."/>
            <person name="Li H."/>
            <person name="Zhang Y."/>
            <person name="Li Z."/>
            <person name="Wang Q."/>
            <person name="Van de Peer Y."/>
            <person name="Marchal K."/>
            <person name="Chen J."/>
        </authorList>
    </citation>
    <scope>NUCLEOTIDE SEQUENCE [LARGE SCALE GENOMIC DNA]</scope>
    <source>
        <tissue evidence="1">Leaf</tissue>
    </source>
</reference>